<evidence type="ECO:0000313" key="2">
    <source>
        <dbReference type="Proteomes" id="UP000076584"/>
    </source>
</evidence>
<reference evidence="1 2" key="1">
    <citation type="submission" date="2015-06" db="EMBL/GenBank/DDBJ databases">
        <title>Survival trade-offs in plant roots during colonization by closely related pathogenic and mutualistic fungi.</title>
        <authorList>
            <person name="Hacquard S."/>
            <person name="Kracher B."/>
            <person name="Hiruma K."/>
            <person name="Weinman A."/>
            <person name="Muench P."/>
            <person name="Garrido Oter R."/>
            <person name="Ver Loren van Themaat E."/>
            <person name="Dallerey J.-F."/>
            <person name="Damm U."/>
            <person name="Henrissat B."/>
            <person name="Lespinet O."/>
            <person name="Thon M."/>
            <person name="Kemen E."/>
            <person name="McHardy A.C."/>
            <person name="Schulze-Lefert P."/>
            <person name="O'Connell R.J."/>
        </authorList>
    </citation>
    <scope>NUCLEOTIDE SEQUENCE [LARGE SCALE GENOMIC DNA]</scope>
    <source>
        <strain evidence="1 2">MAFF 238704</strain>
    </source>
</reference>
<gene>
    <name evidence="1" type="ORF">CI238_12727</name>
</gene>
<evidence type="ECO:0000313" key="1">
    <source>
        <dbReference type="EMBL" id="KZL70474.1"/>
    </source>
</evidence>
<dbReference type="AlphaFoldDB" id="A0A161VHI1"/>
<organism evidence="1 2">
    <name type="scientific">Colletotrichum incanum</name>
    <name type="common">Soybean anthracnose fungus</name>
    <dbReference type="NCBI Taxonomy" id="1573173"/>
    <lineage>
        <taxon>Eukaryota</taxon>
        <taxon>Fungi</taxon>
        <taxon>Dikarya</taxon>
        <taxon>Ascomycota</taxon>
        <taxon>Pezizomycotina</taxon>
        <taxon>Sordariomycetes</taxon>
        <taxon>Hypocreomycetidae</taxon>
        <taxon>Glomerellales</taxon>
        <taxon>Glomerellaceae</taxon>
        <taxon>Colletotrichum</taxon>
        <taxon>Colletotrichum spaethianum species complex</taxon>
    </lineage>
</organism>
<sequence>MWFQGANFLMGGTRTQTQASPSIKRYNSAAEATKLNPSPWAIRNLPGRSRSTLSEREAKLRVGDVKNQVSRWSPLPFWQNLT</sequence>
<protein>
    <submittedName>
        <fullName evidence="1">Uncharacterized protein</fullName>
    </submittedName>
</protein>
<accession>A0A161VHI1</accession>
<keyword evidence="2" id="KW-1185">Reference proteome</keyword>
<proteinExistence type="predicted"/>
<name>A0A161VHI1_COLIC</name>
<dbReference type="Proteomes" id="UP000076584">
    <property type="component" value="Unassembled WGS sequence"/>
</dbReference>
<dbReference type="EMBL" id="LFIW01002441">
    <property type="protein sequence ID" value="KZL70474.1"/>
    <property type="molecule type" value="Genomic_DNA"/>
</dbReference>
<comment type="caution">
    <text evidence="1">The sequence shown here is derived from an EMBL/GenBank/DDBJ whole genome shotgun (WGS) entry which is preliminary data.</text>
</comment>